<dbReference type="InterPro" id="IPR036388">
    <property type="entry name" value="WH-like_DNA-bd_sf"/>
</dbReference>
<dbReference type="PRINTS" id="PR00364">
    <property type="entry name" value="DISEASERSIST"/>
</dbReference>
<dbReference type="Gene3D" id="3.40.50.300">
    <property type="entry name" value="P-loop containing nucleotide triphosphate hydrolases"/>
    <property type="match status" value="1"/>
</dbReference>
<dbReference type="InterPro" id="IPR027417">
    <property type="entry name" value="P-loop_NTPase"/>
</dbReference>
<comment type="similarity">
    <text evidence="1">Belongs to the disease resistance NB-LRR family.</text>
</comment>
<keyword evidence="7" id="KW-1133">Transmembrane helix</keyword>
<accession>A0A5J5ASD4</accession>
<dbReference type="InterPro" id="IPR050905">
    <property type="entry name" value="Plant_NBS-LRR"/>
</dbReference>
<dbReference type="InterPro" id="IPR042197">
    <property type="entry name" value="Apaf_helical"/>
</dbReference>
<evidence type="ECO:0000256" key="7">
    <source>
        <dbReference type="SAM" id="Phobius"/>
    </source>
</evidence>
<gene>
    <name evidence="10" type="ORF">F0562_033303</name>
</gene>
<dbReference type="Pfam" id="PF00931">
    <property type="entry name" value="NB-ARC"/>
    <property type="match status" value="1"/>
</dbReference>
<reference evidence="10 11" key="1">
    <citation type="submission" date="2019-09" db="EMBL/GenBank/DDBJ databases">
        <title>A chromosome-level genome assembly of the Chinese tupelo Nyssa sinensis.</title>
        <authorList>
            <person name="Yang X."/>
            <person name="Kang M."/>
            <person name="Yang Y."/>
            <person name="Xiong H."/>
            <person name="Wang M."/>
            <person name="Zhang Z."/>
            <person name="Wang Z."/>
            <person name="Wu H."/>
            <person name="Ma T."/>
            <person name="Liu J."/>
            <person name="Xi Z."/>
        </authorList>
    </citation>
    <scope>NUCLEOTIDE SEQUENCE [LARGE SCALE GENOMIC DNA]</scope>
    <source>
        <strain evidence="10">J267</strain>
        <tissue evidence="10">Leaf</tissue>
    </source>
</reference>
<dbReference type="SUPFAM" id="SSF52058">
    <property type="entry name" value="L domain-like"/>
    <property type="match status" value="1"/>
</dbReference>
<evidence type="ECO:0000256" key="4">
    <source>
        <dbReference type="ARBA" id="ARBA00022821"/>
    </source>
</evidence>
<dbReference type="InterPro" id="IPR001810">
    <property type="entry name" value="F-box_dom"/>
</dbReference>
<keyword evidence="3" id="KW-0677">Repeat</keyword>
<evidence type="ECO:0000256" key="6">
    <source>
        <dbReference type="SAM" id="Coils"/>
    </source>
</evidence>
<name>A0A5J5ASD4_9ASTE</name>
<sequence>MVTVSKVMVEEQEAPIHGDILEAILSHVPLTDLVPASCVSKAWKRAVFSSLRNFNRLKPWLIVHTQSSRSPYATTTHAYDPRSHVWVEIRQPPIRYVSALRSSHSNLLYMLSPSKLSFSFDPLHLTWHHVDAPLVWRTDPIVALVGHRIVVAGGACDFEDDPLAVEIYDVESRTWDTCQSMPAVLKDSAASTWLSVASNNHKLFVIEKHSGVTHVFDPETKTWYGPYDLRPDQRIFFSVIAFSSNRLVLVGLIGGSDTVESLKLWEVDCETFECREIGEMPLTLVEKLKTENFQLSSVSVCLTGNFVYLYNPLDVELVFVCEFVDGGCMWRSIRNVVANDRTKMERFVLTCSTVGIDEVKAALRSENRRFVILVVGGWLLALMMAMCLLFCNYYFFPSRDLDVTMDPVCSVVGKILELSVEPIWNNISYIFNHKKNIENLRGHIENLEARRNGMQGSIDAAIRNREEIRGDVKFWIEKVDLIKQESTQFLRDDATNVNKKCFHGWFPDLITRYQVGKKAAKKILEIQHLQGEGKFENISFDAPPPGIRSMSARNFVAYKTTEMAMMKVIEALKDTNIDLIGIHGMGGVGKTTLVKEIGKKGEEEKLFKEVVMAVVSQNIDLKKIQGQIADMLGLKFESESDTGRANELRNRLNDATLIILDDVWERVNVEDIGIPFPFDEAHKNCKIVITTRREQVCHVMGTRRESTKIICLDVLSEEESWDLFKRNVGDIVESPTLNTVAKNVFQECRGLPLALVTVGRAMKSKDKPEEWIEAAQELKKSMPTNIEGVDKEVYKSLKLSYDYLKDEETKTCFLLCCLFPEDHNIFIEDLVRYGIGLRIFKNVDTLQEARRRVNTVIKNLQDSCLLLTSEPASYDERCDAVVSESGFTKMHDIVRDVAISIAVDKYFVRAGVNLEEWPNMETLGSYNGISLMCNRICNGLPVSRELLQKLQILLVQDNESLFWSYSDELFSRLKALTVLDMSNTVATVQPHRLTNNCFGDMQYLRTLILNDITVLDNNFLENFKSLEVLSFKRCWFEIPINMIEKLTNLRLLDLTGIKLDHIIPANVISQLSRLEELHMFGSIIDWIISCPIEIAGLQSLSRLKVLSMSLDATLIGPEDFTFPDWETFLIDLGVQLFGPGREVSNANFMSLENILVQAMMLWPKWVKRLFKRTNRLRLDRMKDLKNILPDLSFVGDNLNVLKQLHLSSAIEFEYLINTKEWSIPPMEHNQQVLSNLEKLRLYQLHSFKGICHGSY</sequence>
<organism evidence="10 11">
    <name type="scientific">Nyssa sinensis</name>
    <dbReference type="NCBI Taxonomy" id="561372"/>
    <lineage>
        <taxon>Eukaryota</taxon>
        <taxon>Viridiplantae</taxon>
        <taxon>Streptophyta</taxon>
        <taxon>Embryophyta</taxon>
        <taxon>Tracheophyta</taxon>
        <taxon>Spermatophyta</taxon>
        <taxon>Magnoliopsida</taxon>
        <taxon>eudicotyledons</taxon>
        <taxon>Gunneridae</taxon>
        <taxon>Pentapetalae</taxon>
        <taxon>asterids</taxon>
        <taxon>Cornales</taxon>
        <taxon>Nyssaceae</taxon>
        <taxon>Nyssa</taxon>
    </lineage>
</organism>
<dbReference type="Gene3D" id="2.120.10.80">
    <property type="entry name" value="Kelch-type beta propeller"/>
    <property type="match status" value="1"/>
</dbReference>
<dbReference type="CDD" id="cd09917">
    <property type="entry name" value="F-box_SF"/>
    <property type="match status" value="1"/>
</dbReference>
<dbReference type="SUPFAM" id="SSF52540">
    <property type="entry name" value="P-loop containing nucleoside triphosphate hydrolases"/>
    <property type="match status" value="1"/>
</dbReference>
<protein>
    <recommendedName>
        <fullName evidence="12">F-box domain-containing protein</fullName>
    </recommendedName>
</protein>
<evidence type="ECO:0000256" key="3">
    <source>
        <dbReference type="ARBA" id="ARBA00022737"/>
    </source>
</evidence>
<dbReference type="PANTHER" id="PTHR33463:SF198">
    <property type="entry name" value="RPP4C3"/>
    <property type="match status" value="1"/>
</dbReference>
<keyword evidence="5" id="KW-0067">ATP-binding</keyword>
<dbReference type="GO" id="GO:0006952">
    <property type="term" value="P:defense response"/>
    <property type="evidence" value="ECO:0007669"/>
    <property type="project" value="UniProtKB-KW"/>
</dbReference>
<keyword evidence="7" id="KW-0472">Membrane</keyword>
<dbReference type="GO" id="GO:0043531">
    <property type="term" value="F:ADP binding"/>
    <property type="evidence" value="ECO:0007669"/>
    <property type="project" value="InterPro"/>
</dbReference>
<dbReference type="InterPro" id="IPR036047">
    <property type="entry name" value="F-box-like_dom_sf"/>
</dbReference>
<dbReference type="Pfam" id="PF00646">
    <property type="entry name" value="F-box"/>
    <property type="match status" value="1"/>
</dbReference>
<dbReference type="InterPro" id="IPR032675">
    <property type="entry name" value="LRR_dom_sf"/>
</dbReference>
<feature type="transmembrane region" description="Helical" evidence="7">
    <location>
        <begin position="370"/>
        <end position="396"/>
    </location>
</feature>
<evidence type="ECO:0000256" key="5">
    <source>
        <dbReference type="ARBA" id="ARBA00022840"/>
    </source>
</evidence>
<dbReference type="EMBL" id="CM018042">
    <property type="protein sequence ID" value="KAA8533164.1"/>
    <property type="molecule type" value="Genomic_DNA"/>
</dbReference>
<dbReference type="Gene3D" id="1.10.8.430">
    <property type="entry name" value="Helical domain of apoptotic protease-activating factors"/>
    <property type="match status" value="1"/>
</dbReference>
<proteinExistence type="inferred from homology"/>
<feature type="coiled-coil region" evidence="6">
    <location>
        <begin position="430"/>
        <end position="464"/>
    </location>
</feature>
<keyword evidence="11" id="KW-1185">Reference proteome</keyword>
<keyword evidence="7" id="KW-0812">Transmembrane</keyword>
<feature type="domain" description="NB-ARC" evidence="9">
    <location>
        <begin position="563"/>
        <end position="729"/>
    </location>
</feature>
<keyword evidence="5" id="KW-0547">Nucleotide-binding</keyword>
<dbReference type="PANTHER" id="PTHR33463">
    <property type="entry name" value="NB-ARC DOMAIN-CONTAINING PROTEIN-RELATED"/>
    <property type="match status" value="1"/>
</dbReference>
<dbReference type="InterPro" id="IPR015915">
    <property type="entry name" value="Kelch-typ_b-propeller"/>
</dbReference>
<dbReference type="SUPFAM" id="SSF117281">
    <property type="entry name" value="Kelch motif"/>
    <property type="match status" value="1"/>
</dbReference>
<dbReference type="Proteomes" id="UP000325577">
    <property type="component" value="Linkage Group LG19"/>
</dbReference>
<evidence type="ECO:0000256" key="1">
    <source>
        <dbReference type="ARBA" id="ARBA00008894"/>
    </source>
</evidence>
<evidence type="ECO:0000259" key="8">
    <source>
        <dbReference type="Pfam" id="PF00646"/>
    </source>
</evidence>
<keyword evidence="4" id="KW-0611">Plant defense</keyword>
<dbReference type="InterPro" id="IPR002182">
    <property type="entry name" value="NB-ARC"/>
</dbReference>
<keyword evidence="2" id="KW-0433">Leucine-rich repeat</keyword>
<evidence type="ECO:0000313" key="11">
    <source>
        <dbReference type="Proteomes" id="UP000325577"/>
    </source>
</evidence>
<evidence type="ECO:0000256" key="2">
    <source>
        <dbReference type="ARBA" id="ARBA00022614"/>
    </source>
</evidence>
<dbReference type="AlphaFoldDB" id="A0A5J5ASD4"/>
<feature type="domain" description="F-box" evidence="8">
    <location>
        <begin position="19"/>
        <end position="51"/>
    </location>
</feature>
<dbReference type="GO" id="GO:0005524">
    <property type="term" value="F:ATP binding"/>
    <property type="evidence" value="ECO:0007669"/>
    <property type="project" value="UniProtKB-KW"/>
</dbReference>
<dbReference type="OrthoDB" id="1898799at2759"/>
<evidence type="ECO:0000259" key="9">
    <source>
        <dbReference type="Pfam" id="PF00931"/>
    </source>
</evidence>
<dbReference type="Gene3D" id="3.80.10.10">
    <property type="entry name" value="Ribonuclease Inhibitor"/>
    <property type="match status" value="1"/>
</dbReference>
<evidence type="ECO:0000313" key="10">
    <source>
        <dbReference type="EMBL" id="KAA8533164.1"/>
    </source>
</evidence>
<dbReference type="FunFam" id="1.10.8.430:FF:000003">
    <property type="entry name" value="Probable disease resistance protein At5g66910"/>
    <property type="match status" value="1"/>
</dbReference>
<dbReference type="FunFam" id="3.40.50.300:FF:001091">
    <property type="entry name" value="Probable disease resistance protein At1g61300"/>
    <property type="match status" value="1"/>
</dbReference>
<dbReference type="Gene3D" id="1.10.10.10">
    <property type="entry name" value="Winged helix-like DNA-binding domain superfamily/Winged helix DNA-binding domain"/>
    <property type="match status" value="1"/>
</dbReference>
<keyword evidence="6" id="KW-0175">Coiled coil</keyword>
<evidence type="ECO:0008006" key="12">
    <source>
        <dbReference type="Google" id="ProtNLM"/>
    </source>
</evidence>
<dbReference type="SUPFAM" id="SSF81383">
    <property type="entry name" value="F-box domain"/>
    <property type="match status" value="1"/>
</dbReference>